<feature type="repeat" description="ANK" evidence="1">
    <location>
        <begin position="983"/>
        <end position="1015"/>
    </location>
</feature>
<dbReference type="PROSITE" id="PS50297">
    <property type="entry name" value="ANK_REP_REGION"/>
    <property type="match status" value="7"/>
</dbReference>
<organism evidence="3 4">
    <name type="scientific">Legionella dresdenensis</name>
    <dbReference type="NCBI Taxonomy" id="450200"/>
    <lineage>
        <taxon>Bacteria</taxon>
        <taxon>Pseudomonadati</taxon>
        <taxon>Pseudomonadota</taxon>
        <taxon>Gammaproteobacteria</taxon>
        <taxon>Legionellales</taxon>
        <taxon>Legionellaceae</taxon>
        <taxon>Legionella</taxon>
    </lineage>
</organism>
<feature type="repeat" description="ANK" evidence="1">
    <location>
        <begin position="917"/>
        <end position="949"/>
    </location>
</feature>
<feature type="repeat" description="ANK" evidence="1">
    <location>
        <begin position="1049"/>
        <end position="1081"/>
    </location>
</feature>
<feature type="repeat" description="ANK" evidence="1">
    <location>
        <begin position="1453"/>
        <end position="1485"/>
    </location>
</feature>
<accession>A0ABV8CD54</accession>
<feature type="repeat" description="ANK" evidence="1">
    <location>
        <begin position="1486"/>
        <end position="1518"/>
    </location>
</feature>
<feature type="repeat" description="ANK" evidence="1">
    <location>
        <begin position="1115"/>
        <end position="1147"/>
    </location>
</feature>
<dbReference type="SUPFAM" id="SSF52540">
    <property type="entry name" value="P-loop containing nucleoside triphosphate hydrolases"/>
    <property type="match status" value="1"/>
</dbReference>
<feature type="compositionally biased region" description="Basic residues" evidence="2">
    <location>
        <begin position="649"/>
        <end position="661"/>
    </location>
</feature>
<dbReference type="RefSeq" id="WP_382341339.1">
    <property type="nucleotide sequence ID" value="NZ_JBHSAB010000004.1"/>
</dbReference>
<dbReference type="EMBL" id="JBHSAB010000004">
    <property type="protein sequence ID" value="MFC3908243.1"/>
    <property type="molecule type" value="Genomic_DNA"/>
</dbReference>
<feature type="repeat" description="ANK" evidence="1">
    <location>
        <begin position="1016"/>
        <end position="1048"/>
    </location>
</feature>
<feature type="region of interest" description="Disordered" evidence="2">
    <location>
        <begin position="633"/>
        <end position="665"/>
    </location>
</feature>
<dbReference type="Pfam" id="PF12796">
    <property type="entry name" value="Ank_2"/>
    <property type="match status" value="4"/>
</dbReference>
<dbReference type="PRINTS" id="PR01415">
    <property type="entry name" value="ANKYRIN"/>
</dbReference>
<keyword evidence="1" id="KW-0040">ANK repeat</keyword>
<reference evidence="4" key="1">
    <citation type="journal article" date="2019" name="Int. J. Syst. Evol. Microbiol.">
        <title>The Global Catalogue of Microorganisms (GCM) 10K type strain sequencing project: providing services to taxonomists for standard genome sequencing and annotation.</title>
        <authorList>
            <consortium name="The Broad Institute Genomics Platform"/>
            <consortium name="The Broad Institute Genome Sequencing Center for Infectious Disease"/>
            <person name="Wu L."/>
            <person name="Ma J."/>
        </authorList>
    </citation>
    <scope>NUCLEOTIDE SEQUENCE [LARGE SCALE GENOMIC DNA]</scope>
    <source>
        <strain evidence="4">CCUG 59858</strain>
    </source>
</reference>
<dbReference type="SMART" id="SM00248">
    <property type="entry name" value="ANK"/>
    <property type="match status" value="19"/>
</dbReference>
<evidence type="ECO:0000256" key="1">
    <source>
        <dbReference type="PROSITE-ProRule" id="PRU00023"/>
    </source>
</evidence>
<protein>
    <submittedName>
        <fullName evidence="3">Ankyrin repeat domain-containing protein</fullName>
    </submittedName>
</protein>
<comment type="caution">
    <text evidence="3">The sequence shown here is derived from an EMBL/GenBank/DDBJ whole genome shotgun (WGS) entry which is preliminary data.</text>
</comment>
<feature type="compositionally biased region" description="Low complexity" evidence="2">
    <location>
        <begin position="636"/>
        <end position="648"/>
    </location>
</feature>
<feature type="repeat" description="ANK" evidence="1">
    <location>
        <begin position="1182"/>
        <end position="1203"/>
    </location>
</feature>
<evidence type="ECO:0000313" key="4">
    <source>
        <dbReference type="Proteomes" id="UP001595758"/>
    </source>
</evidence>
<dbReference type="Pfam" id="PF13637">
    <property type="entry name" value="Ank_4"/>
    <property type="match status" value="1"/>
</dbReference>
<feature type="repeat" description="ANK" evidence="1">
    <location>
        <begin position="884"/>
        <end position="916"/>
    </location>
</feature>
<dbReference type="CDD" id="cd00882">
    <property type="entry name" value="Ras_like_GTPase"/>
    <property type="match status" value="1"/>
</dbReference>
<sequence length="1706" mass="190051">MPNILFDRNHIKEEEIKKHGGLIADILAGTLRYPKVKQLKGADYHGENVFRAKINKKDRLIYTWHKHQDQNKLFVLAINDHNYKKLKRQFIDRRTPNYQELEIADGDAPPVMNPPAEKEQPLEFTPVIPYKGNILILDSSQLNTYRKQRPLALIGPPGAGKTSILYSLMQQKRNEKPAIEETQQPPVHPALFLSPSEPLVNNHRDMYQAERSAEEPDGGVVFITWAGLLQSSYPNYTMLNNDAVFAQWLGSEKEQAPAKIVHYELSLIVALGVEKYRTLGQRQCHYSAKDPIHGKENAAKQETFISLLAKWQTYLEENRLIDPMVSTLPPQAHPYSSIYLDETQNLPPVAISSVVPLALNGQIVAALDSDQALFSSPYMHNCLKEIFYSTIKQYNEHQLTTDWRSCPEVTAVGNHLINMKYKMDSGDKRRPYKDIDSALPQGGQVNWIDNSHFANLKPYGQYAGTVVIVFQPPSDEEREQIKNSLGCDNILTPAQAIGLDFDTVILWNPFSQAPGIKSLAKKNAGMELSLDQWNALNALYVAIKRAKFRVFFYDKEQLRWRNLASTLLGKITAMETNHLTLPLHSDNEKVRWQQQVEHHLQNKNYLEAENIMANHLQRTKQEIELTINQAKGTQVPATAATEAPASSSGKRRRRNKARKKAALSTTAALTLQPATATPEQVAQARKKPVEEVDLRQLIALIQRNIRGSITKLLKLPDAERHLINTSNMKSVSILEWLIEDHKKQLLAAMLEVLSERSNTTEQLMNYMRTLCTMHNGASLFKACFIELVERNPVLIKSILEQVGDEPFVAACLNAPGKNREYLVLDCAAYGHPKTLQYLKLAGADLDVANRHGSRPIHIAALYGHVKIIQFLKEAGISLKTPNNHGTTLAHIAAQNGDIDLLEYLGQEGENLDTPNKKGETPLLVATKKGFFKLVQLLCLKGVNLNTSDKEELNIACMAAGSGNVAIVKLLQEKGVNFETSPESGMSPILHAAENGHLGVIKFLHRAGIKLDTARKDGMTMAHFAAREGHLNILLFMTQEKVDLHIKNQYGATPLHYAAQQDNVEIMKHLYKAKADRNAVNNDGETPAYIAAWGDKIKALEYLHQIDADLTMPANDHSTPLTAAASAGRVKAINFLCSVGVNPNKADAGEGYTPAYVAARFDQVASLKALNMLGAALDTPARDGTTPLFIAAAYGKLDAVEFLLGKQVSPHTPVTIAVEVLHQIMTETPLKTQKRVEKFIQDKLGSPHAEKQDIAILPHEIAQMMGHTRTESALLQHRKSLSAAAQIGFFSAQKPALEQKANKLNAFIQEIIKGTKDAIRQLLASPDAEEHLTNKPSFMTVSVLQWLIAEHNDSLLATAIEILSDQQKSPHELFPLLRVLFKINHSTAYIISLMAVEYGRLEIMKFLDEEKIDLNRISTVNGATLTYIAAQYNQLGIMGFLIKKKVNINTPTDKGVTPLHMAARNGQVDVVRLLCEAGADTTVANNDGMTLAYAAAYNGHLAVLEFLKQKQAKLDIPDNNNFTPLLIAIQRGHLAVVRFLYESGANIKAVDFNGATAAYLATLHNRLDILQYLHQIGAPLDTPIKTGPTPLVTAVKGGQLEIMSFLLDNNEYPLQPATMHIKLLKRFIAQSLISDWERVNIFIHNKIGSSPKKEYISILPHELAQLMGNQEAINLLKEHPKYKAHYSKELAVDLFSPEEIRLTIAAI</sequence>
<dbReference type="Proteomes" id="UP001595758">
    <property type="component" value="Unassembled WGS sequence"/>
</dbReference>
<dbReference type="SUPFAM" id="SSF48403">
    <property type="entry name" value="Ankyrin repeat"/>
    <property type="match status" value="3"/>
</dbReference>
<evidence type="ECO:0000256" key="2">
    <source>
        <dbReference type="SAM" id="MobiDB-lite"/>
    </source>
</evidence>
<feature type="repeat" description="ANK" evidence="1">
    <location>
        <begin position="1519"/>
        <end position="1551"/>
    </location>
</feature>
<gene>
    <name evidence="3" type="ORF">ACFORL_04030</name>
</gene>
<feature type="repeat" description="ANK" evidence="1">
    <location>
        <begin position="851"/>
        <end position="883"/>
    </location>
</feature>
<evidence type="ECO:0000313" key="3">
    <source>
        <dbReference type="EMBL" id="MFC3908243.1"/>
    </source>
</evidence>
<dbReference type="InterPro" id="IPR002110">
    <property type="entry name" value="Ankyrin_rpt"/>
</dbReference>
<dbReference type="Gene3D" id="1.25.40.20">
    <property type="entry name" value="Ankyrin repeat-containing domain"/>
    <property type="match status" value="4"/>
</dbReference>
<name>A0ABV8CD54_9GAMM</name>
<dbReference type="PROSITE" id="PS50088">
    <property type="entry name" value="ANK_REPEAT"/>
    <property type="match status" value="11"/>
</dbReference>
<dbReference type="InterPro" id="IPR027417">
    <property type="entry name" value="P-loop_NTPase"/>
</dbReference>
<proteinExistence type="predicted"/>
<dbReference type="InterPro" id="IPR036770">
    <property type="entry name" value="Ankyrin_rpt-contain_sf"/>
</dbReference>
<dbReference type="PANTHER" id="PTHR44207">
    <property type="entry name" value="SURFACE ANTIGEN BSPA-LIKE-RELATED"/>
    <property type="match status" value="1"/>
</dbReference>
<dbReference type="PANTHER" id="PTHR44207:SF2">
    <property type="entry name" value="REPEAT PROTEIN, PUTATIVE-RELATED"/>
    <property type="match status" value="1"/>
</dbReference>
<keyword evidence="4" id="KW-1185">Reference proteome</keyword>